<dbReference type="EMBL" id="QBKU01000015">
    <property type="protein sequence ID" value="PTX64735.1"/>
    <property type="molecule type" value="Genomic_DNA"/>
</dbReference>
<organism evidence="4 5">
    <name type="scientific">Sulfitobacter mediterraneus</name>
    <dbReference type="NCBI Taxonomy" id="83219"/>
    <lineage>
        <taxon>Bacteria</taxon>
        <taxon>Pseudomonadati</taxon>
        <taxon>Pseudomonadota</taxon>
        <taxon>Alphaproteobacteria</taxon>
        <taxon>Rhodobacterales</taxon>
        <taxon>Roseobacteraceae</taxon>
        <taxon>Sulfitobacter</taxon>
    </lineage>
</organism>
<evidence type="ECO:0000313" key="5">
    <source>
        <dbReference type="Proteomes" id="UP000244092"/>
    </source>
</evidence>
<feature type="domain" description="Ketoreductase" evidence="3">
    <location>
        <begin position="4"/>
        <end position="188"/>
    </location>
</feature>
<dbReference type="AlphaFoldDB" id="A0A2T6C8V1"/>
<name>A0A2T6C8V1_9RHOB</name>
<sequence>MTQKTAIITGAAQGVGEAIAERLATEGVTRMLLIDRNGAAMTDLAARLKGRGVVADVLTLDLADIDGLMRDLPAALDGIGPVDILANTAGSTARGGLADTTPEAFDLLFAINVRAPFFLMQLVAPKMREGGVMINVTSMLAYGGPPFLMTYSATKAALVAMTKSAANTLKRDRVRVLGINLGWTWTPGEQETQTKVHGLPDDWRETVGASQPFGRLLMPEDPAALVAFLASKDACMMTGAIIDLDQFVAGTVDDNPGA</sequence>
<dbReference type="Proteomes" id="UP000244092">
    <property type="component" value="Unassembled WGS sequence"/>
</dbReference>
<dbReference type="PRINTS" id="PR00081">
    <property type="entry name" value="GDHRDH"/>
</dbReference>
<dbReference type="SMART" id="SM00822">
    <property type="entry name" value="PKS_KR"/>
    <property type="match status" value="1"/>
</dbReference>
<dbReference type="OrthoDB" id="7157698at2"/>
<evidence type="ECO:0000259" key="3">
    <source>
        <dbReference type="SMART" id="SM00822"/>
    </source>
</evidence>
<dbReference type="Pfam" id="PF13561">
    <property type="entry name" value="adh_short_C2"/>
    <property type="match status" value="1"/>
</dbReference>
<dbReference type="SUPFAM" id="SSF51735">
    <property type="entry name" value="NAD(P)-binding Rossmann-fold domains"/>
    <property type="match status" value="1"/>
</dbReference>
<comment type="caution">
    <text evidence="4">The sequence shown here is derived from an EMBL/GenBank/DDBJ whole genome shotgun (WGS) entry which is preliminary data.</text>
</comment>
<dbReference type="InterPro" id="IPR002347">
    <property type="entry name" value="SDR_fam"/>
</dbReference>
<reference evidence="4 5" key="1">
    <citation type="submission" date="2018-04" db="EMBL/GenBank/DDBJ databases">
        <title>Genomic Encyclopedia of Archaeal and Bacterial Type Strains, Phase II (KMG-II): from individual species to whole genera.</title>
        <authorList>
            <person name="Goeker M."/>
        </authorList>
    </citation>
    <scope>NUCLEOTIDE SEQUENCE [LARGE SCALE GENOMIC DNA]</scope>
    <source>
        <strain evidence="4 5">DSM 12244</strain>
    </source>
</reference>
<dbReference type="GO" id="GO:0016491">
    <property type="term" value="F:oxidoreductase activity"/>
    <property type="evidence" value="ECO:0007669"/>
    <property type="project" value="UniProtKB-KW"/>
</dbReference>
<proteinExistence type="inferred from homology"/>
<gene>
    <name evidence="4" type="ORF">C8N31_1154</name>
</gene>
<dbReference type="PANTHER" id="PTHR43639">
    <property type="entry name" value="OXIDOREDUCTASE, SHORT-CHAIN DEHYDROGENASE/REDUCTASE FAMILY (AFU_ORTHOLOGUE AFUA_5G02870)"/>
    <property type="match status" value="1"/>
</dbReference>
<keyword evidence="2" id="KW-0560">Oxidoreductase</keyword>
<dbReference type="PROSITE" id="PS00061">
    <property type="entry name" value="ADH_SHORT"/>
    <property type="match status" value="1"/>
</dbReference>
<dbReference type="InterPro" id="IPR057326">
    <property type="entry name" value="KR_dom"/>
</dbReference>
<comment type="similarity">
    <text evidence="1">Belongs to the short-chain dehydrogenases/reductases (SDR) family.</text>
</comment>
<dbReference type="CDD" id="cd05233">
    <property type="entry name" value="SDR_c"/>
    <property type="match status" value="1"/>
</dbReference>
<dbReference type="InterPro" id="IPR020904">
    <property type="entry name" value="Sc_DH/Rdtase_CS"/>
</dbReference>
<evidence type="ECO:0000313" key="4">
    <source>
        <dbReference type="EMBL" id="PTX64735.1"/>
    </source>
</evidence>
<dbReference type="NCBIfam" id="NF004847">
    <property type="entry name" value="PRK06198.1"/>
    <property type="match status" value="1"/>
</dbReference>
<evidence type="ECO:0000256" key="1">
    <source>
        <dbReference type="ARBA" id="ARBA00006484"/>
    </source>
</evidence>
<dbReference type="InterPro" id="IPR036291">
    <property type="entry name" value="NAD(P)-bd_dom_sf"/>
</dbReference>
<protein>
    <submittedName>
        <fullName evidence="4">NAD(P)-dependent dehydrogenase (Short-subunit alcohol dehydrogenase family)</fullName>
    </submittedName>
</protein>
<dbReference type="RefSeq" id="WP_025049940.1">
    <property type="nucleotide sequence ID" value="NZ_CP081109.1"/>
</dbReference>
<dbReference type="PANTHER" id="PTHR43639:SF1">
    <property type="entry name" value="SHORT-CHAIN DEHYDROGENASE_REDUCTASE FAMILY PROTEIN"/>
    <property type="match status" value="1"/>
</dbReference>
<accession>A0A2T6C8V1</accession>
<dbReference type="Gene3D" id="3.40.50.720">
    <property type="entry name" value="NAD(P)-binding Rossmann-like Domain"/>
    <property type="match status" value="1"/>
</dbReference>
<evidence type="ECO:0000256" key="2">
    <source>
        <dbReference type="ARBA" id="ARBA00023002"/>
    </source>
</evidence>
<dbReference type="PRINTS" id="PR00080">
    <property type="entry name" value="SDRFAMILY"/>
</dbReference>